<keyword evidence="1 4" id="KW-0808">Transferase</keyword>
<dbReference type="OrthoDB" id="9803233at2"/>
<evidence type="ECO:0000313" key="4">
    <source>
        <dbReference type="EMBL" id="MRU15880.1"/>
    </source>
</evidence>
<dbReference type="Gene3D" id="3.40.630.30">
    <property type="match status" value="1"/>
</dbReference>
<dbReference type="InterPro" id="IPR016181">
    <property type="entry name" value="Acyl_CoA_acyltransferase"/>
</dbReference>
<dbReference type="GO" id="GO:0016747">
    <property type="term" value="F:acyltransferase activity, transferring groups other than amino-acyl groups"/>
    <property type="evidence" value="ECO:0007669"/>
    <property type="project" value="InterPro"/>
</dbReference>
<dbReference type="EMBL" id="SZWE01000001">
    <property type="protein sequence ID" value="MRU15880.1"/>
    <property type="molecule type" value="Genomic_DNA"/>
</dbReference>
<dbReference type="InterPro" id="IPR000182">
    <property type="entry name" value="GNAT_dom"/>
</dbReference>
<dbReference type="AlphaFoldDB" id="A0A844CZ31"/>
<name>A0A844CZ31_9RHOB</name>
<accession>A0A844CZ31</accession>
<proteinExistence type="predicted"/>
<evidence type="ECO:0000259" key="3">
    <source>
        <dbReference type="PROSITE" id="PS51186"/>
    </source>
</evidence>
<dbReference type="PROSITE" id="PS51186">
    <property type="entry name" value="GNAT"/>
    <property type="match status" value="1"/>
</dbReference>
<feature type="domain" description="N-acetyltransferase" evidence="3">
    <location>
        <begin position="2"/>
        <end position="150"/>
    </location>
</feature>
<keyword evidence="5" id="KW-1185">Reference proteome</keyword>
<dbReference type="PANTHER" id="PTHR43877:SF5">
    <property type="entry name" value="BLL8307 PROTEIN"/>
    <property type="match status" value="1"/>
</dbReference>
<evidence type="ECO:0000256" key="1">
    <source>
        <dbReference type="ARBA" id="ARBA00022679"/>
    </source>
</evidence>
<gene>
    <name evidence="4" type="ORF">FDP25_10625</name>
</gene>
<dbReference type="SUPFAM" id="SSF55729">
    <property type="entry name" value="Acyl-CoA N-acyltransferases (Nat)"/>
    <property type="match status" value="1"/>
</dbReference>
<reference evidence="4 5" key="1">
    <citation type="submission" date="2019-05" db="EMBL/GenBank/DDBJ databases">
        <title>Roseovarius bejariae sp. nov., a moderately halophylic bacterium isolated from a saline soil in Rambla Salada (Murcia).</title>
        <authorList>
            <person name="Castro D.J."/>
            <person name="Gomez-Altuve A."/>
            <person name="Reina J.C."/>
            <person name="Rodriguez M."/>
            <person name="Sampedro I."/>
            <person name="Llamas I."/>
            <person name="Martinez-Checa F."/>
        </authorList>
    </citation>
    <scope>NUCLEOTIDE SEQUENCE [LARGE SCALE GENOMIC DNA]</scope>
    <source>
        <strain evidence="4 5">A21</strain>
    </source>
</reference>
<dbReference type="Pfam" id="PF00583">
    <property type="entry name" value="Acetyltransf_1"/>
    <property type="match status" value="1"/>
</dbReference>
<dbReference type="PANTHER" id="PTHR43877">
    <property type="entry name" value="AMINOALKYLPHOSPHONATE N-ACETYLTRANSFERASE-RELATED-RELATED"/>
    <property type="match status" value="1"/>
</dbReference>
<evidence type="ECO:0000256" key="2">
    <source>
        <dbReference type="ARBA" id="ARBA00023315"/>
    </source>
</evidence>
<dbReference type="InterPro" id="IPR050832">
    <property type="entry name" value="Bact_Acetyltransf"/>
</dbReference>
<dbReference type="CDD" id="cd04301">
    <property type="entry name" value="NAT_SF"/>
    <property type="match status" value="1"/>
</dbReference>
<sequence length="150" mass="16402">MLIVEAANPRDPGPRAVLEASHALMRALFPPEDNYFLDLDALCGDSIRFFAARQGEKTLGTGALAIMEGYGEVKSMFTTPEARGKGVAAALLRAIEDEARALSLPALRLETAEALDSAMRLYARHGFTRRGIFGDYRPNQTSVFMEKPLV</sequence>
<keyword evidence="2" id="KW-0012">Acyltransferase</keyword>
<comment type="caution">
    <text evidence="4">The sequence shown here is derived from an EMBL/GenBank/DDBJ whole genome shotgun (WGS) entry which is preliminary data.</text>
</comment>
<dbReference type="RefSeq" id="WP_154151526.1">
    <property type="nucleotide sequence ID" value="NZ_SZWE01000001.1"/>
</dbReference>
<evidence type="ECO:0000313" key="5">
    <source>
        <dbReference type="Proteomes" id="UP000564704"/>
    </source>
</evidence>
<organism evidence="4 5">
    <name type="scientific">Roseovarius bejariae</name>
    <dbReference type="NCBI Taxonomy" id="2576383"/>
    <lineage>
        <taxon>Bacteria</taxon>
        <taxon>Pseudomonadati</taxon>
        <taxon>Pseudomonadota</taxon>
        <taxon>Alphaproteobacteria</taxon>
        <taxon>Rhodobacterales</taxon>
        <taxon>Roseobacteraceae</taxon>
        <taxon>Roseovarius</taxon>
    </lineage>
</organism>
<protein>
    <submittedName>
        <fullName evidence="4">GNAT family N-acetyltransferase</fullName>
    </submittedName>
</protein>
<dbReference type="Proteomes" id="UP000564704">
    <property type="component" value="Unassembled WGS sequence"/>
</dbReference>